<gene>
    <name evidence="1" type="ORF">DUT91_23915</name>
</gene>
<dbReference type="Proteomes" id="UP000253420">
    <property type="component" value="Unassembled WGS sequence"/>
</dbReference>
<proteinExistence type="predicted"/>
<dbReference type="OrthoDB" id="7924295at2"/>
<protein>
    <submittedName>
        <fullName evidence="1">Uncharacterized protein</fullName>
    </submittedName>
</protein>
<dbReference type="AlphaFoldDB" id="A0A368JWB9"/>
<accession>A0A368JWB9</accession>
<evidence type="ECO:0000313" key="1">
    <source>
        <dbReference type="EMBL" id="RCS21468.1"/>
    </source>
</evidence>
<keyword evidence="2" id="KW-1185">Reference proteome</keyword>
<sequence>MNAPARQLDDELEEVLAYHGGDARAAIKALLADRDYLLREIEIAAAAVSPGYTRGWKPGHPR</sequence>
<name>A0A368JWB9_9HYPH</name>
<dbReference type="EMBL" id="QOZG01000034">
    <property type="protein sequence ID" value="RCS21468.1"/>
    <property type="molecule type" value="Genomic_DNA"/>
</dbReference>
<comment type="caution">
    <text evidence="1">The sequence shown here is derived from an EMBL/GenBank/DDBJ whole genome shotgun (WGS) entry which is preliminary data.</text>
</comment>
<reference evidence="1 2" key="1">
    <citation type="submission" date="2018-07" db="EMBL/GenBank/DDBJ databases">
        <title>The draft genome of Phyllobacterium salinisoli.</title>
        <authorList>
            <person name="Liu L."/>
            <person name="Li L."/>
            <person name="Zhang X."/>
            <person name="Liang L."/>
        </authorList>
    </citation>
    <scope>NUCLEOTIDE SEQUENCE [LARGE SCALE GENOMIC DNA]</scope>
    <source>
        <strain evidence="1 2">LLAN61</strain>
    </source>
</reference>
<dbReference type="RefSeq" id="WP_114442904.1">
    <property type="nucleotide sequence ID" value="NZ_QOZG01000034.1"/>
</dbReference>
<evidence type="ECO:0000313" key="2">
    <source>
        <dbReference type="Proteomes" id="UP000253420"/>
    </source>
</evidence>
<organism evidence="1 2">
    <name type="scientific">Phyllobacterium salinisoli</name>
    <dbReference type="NCBI Taxonomy" id="1899321"/>
    <lineage>
        <taxon>Bacteria</taxon>
        <taxon>Pseudomonadati</taxon>
        <taxon>Pseudomonadota</taxon>
        <taxon>Alphaproteobacteria</taxon>
        <taxon>Hyphomicrobiales</taxon>
        <taxon>Phyllobacteriaceae</taxon>
        <taxon>Phyllobacterium</taxon>
    </lineage>
</organism>